<evidence type="ECO:0000256" key="1">
    <source>
        <dbReference type="SAM" id="MobiDB-lite"/>
    </source>
</evidence>
<gene>
    <name evidence="2" type="ORF">SAMN04490355_107233</name>
</gene>
<feature type="region of interest" description="Disordered" evidence="1">
    <location>
        <begin position="210"/>
        <end position="246"/>
    </location>
</feature>
<feature type="non-terminal residue" evidence="2">
    <location>
        <position position="1"/>
    </location>
</feature>
<proteinExistence type="predicted"/>
<name>A0A1I4PTJ6_9FIRM</name>
<organism evidence="2 3">
    <name type="scientific">Pelosinus propionicus DSM 13327</name>
    <dbReference type="NCBI Taxonomy" id="1123291"/>
    <lineage>
        <taxon>Bacteria</taxon>
        <taxon>Bacillati</taxon>
        <taxon>Bacillota</taxon>
        <taxon>Negativicutes</taxon>
        <taxon>Selenomonadales</taxon>
        <taxon>Sporomusaceae</taxon>
        <taxon>Pelosinus</taxon>
    </lineage>
</organism>
<protein>
    <submittedName>
        <fullName evidence="2">Uncharacterized protein</fullName>
    </submittedName>
</protein>
<dbReference type="STRING" id="1123291.SAMN04490355_107233"/>
<dbReference type="AlphaFoldDB" id="A0A1I4PTJ6"/>
<reference evidence="3" key="1">
    <citation type="submission" date="2016-10" db="EMBL/GenBank/DDBJ databases">
        <authorList>
            <person name="Varghese N."/>
            <person name="Submissions S."/>
        </authorList>
    </citation>
    <scope>NUCLEOTIDE SEQUENCE [LARGE SCALE GENOMIC DNA]</scope>
    <source>
        <strain evidence="3">DSM 13327</strain>
    </source>
</reference>
<dbReference type="EMBL" id="FOTS01000072">
    <property type="protein sequence ID" value="SFM31172.1"/>
    <property type="molecule type" value="Genomic_DNA"/>
</dbReference>
<evidence type="ECO:0000313" key="2">
    <source>
        <dbReference type="EMBL" id="SFM31172.1"/>
    </source>
</evidence>
<feature type="compositionally biased region" description="Basic and acidic residues" evidence="1">
    <location>
        <begin position="210"/>
        <end position="226"/>
    </location>
</feature>
<feature type="compositionally biased region" description="Polar residues" evidence="1">
    <location>
        <begin position="229"/>
        <end position="246"/>
    </location>
</feature>
<evidence type="ECO:0000313" key="3">
    <source>
        <dbReference type="Proteomes" id="UP000199520"/>
    </source>
</evidence>
<dbReference type="Proteomes" id="UP000199520">
    <property type="component" value="Unassembled WGS sequence"/>
</dbReference>
<keyword evidence="3" id="KW-1185">Reference proteome</keyword>
<accession>A0A1I4PTJ6</accession>
<sequence>ILAISNLSKVSTETIKSQQKNIEKSKQQYAELERTITQKPGKFKMMIVDDRTKFYWEDQEKAFTVAKENLFRAQSEYNKTLHKIPSINDTDRANKIQLEERAIPQRLESESVTIINEIRSKTELVKNFMSEADNIHSKLLEEINRPDKLKITENNAKEFTAVEAKQILVCEIYKLKNERKSTTAKDEIGKIDKRINELERVRDKVIEPQLQRDNKISTKTKSEIKYRVSPSQTQSSGGSNAPQNSQSDLSAVMKLAEAFTNPKIASLVARIDNSEEYDFSAMTPEQIETVMVKINQERSM</sequence>
<dbReference type="RefSeq" id="WP_175490688.1">
    <property type="nucleotide sequence ID" value="NZ_FOTS01000072.1"/>
</dbReference>